<dbReference type="GO" id="GO:0046872">
    <property type="term" value="F:metal ion binding"/>
    <property type="evidence" value="ECO:0007669"/>
    <property type="project" value="UniProtKB-KW"/>
</dbReference>
<dbReference type="GO" id="GO:0016020">
    <property type="term" value="C:membrane"/>
    <property type="evidence" value="ECO:0007669"/>
    <property type="project" value="UniProtKB-SubCell"/>
</dbReference>
<evidence type="ECO:0000256" key="2">
    <source>
        <dbReference type="ARBA" id="ARBA00006702"/>
    </source>
</evidence>
<evidence type="ECO:0000259" key="7">
    <source>
        <dbReference type="PROSITE" id="PS51746"/>
    </source>
</evidence>
<keyword evidence="5 6" id="KW-0904">Protein phosphatase</keyword>
<dbReference type="InterPro" id="IPR001932">
    <property type="entry name" value="PPM-type_phosphatase-like_dom"/>
</dbReference>
<sequence length="232" mass="24872">MAAPSDAPYTGDLFRCACAHEEMNPAKRNTMEDAHVVQPDLLGDGTASYFGVYDGHGGRGIVEYVEEHLHVKVAEELRAESADKQAALKRAFQITDAASNQTGITTGGATAAVGLICTEGSERVLYTAGVGDSRAVLCRGGEAFRLTVDHKTDNDLEKMRVEKAGGFFMRDRLLGILAVTRSFGDHGMKDFVTAEPDTNRVVLTPNDTMLIIACDGVWDVLSDQGAVDFISG</sequence>
<evidence type="ECO:0000313" key="8">
    <source>
        <dbReference type="EMBL" id="CAD9248201.1"/>
    </source>
</evidence>
<dbReference type="CDD" id="cd00143">
    <property type="entry name" value="PP2Cc"/>
    <property type="match status" value="1"/>
</dbReference>
<feature type="domain" description="PPM-type phosphatase" evidence="7">
    <location>
        <begin position="17"/>
        <end position="232"/>
    </location>
</feature>
<keyword evidence="4 6" id="KW-0378">Hydrolase</keyword>
<evidence type="ECO:0000256" key="6">
    <source>
        <dbReference type="RuleBase" id="RU003465"/>
    </source>
</evidence>
<dbReference type="InterPro" id="IPR015655">
    <property type="entry name" value="PP2C"/>
</dbReference>
<comment type="subcellular location">
    <subcellularLocation>
        <location evidence="1">Membrane</location>
        <topology evidence="1">Peripheral membrane protein</topology>
    </subcellularLocation>
</comment>
<dbReference type="InterPro" id="IPR036457">
    <property type="entry name" value="PPM-type-like_dom_sf"/>
</dbReference>
<dbReference type="PROSITE" id="PS51746">
    <property type="entry name" value="PPM_2"/>
    <property type="match status" value="1"/>
</dbReference>
<dbReference type="SUPFAM" id="SSF81606">
    <property type="entry name" value="PP2C-like"/>
    <property type="match status" value="1"/>
</dbReference>
<organism evidence="8">
    <name type="scientific">Phaeomonas parva</name>
    <dbReference type="NCBI Taxonomy" id="124430"/>
    <lineage>
        <taxon>Eukaryota</taxon>
        <taxon>Sar</taxon>
        <taxon>Stramenopiles</taxon>
        <taxon>Ochrophyta</taxon>
        <taxon>Pinguiophyceae</taxon>
        <taxon>Pinguiochrysidales</taxon>
        <taxon>Pinguiochrysidaceae</taxon>
        <taxon>Phaeomonas</taxon>
    </lineage>
</organism>
<evidence type="ECO:0000256" key="3">
    <source>
        <dbReference type="ARBA" id="ARBA00022723"/>
    </source>
</evidence>
<name>A0A7S1TVS3_9STRA</name>
<keyword evidence="3" id="KW-0479">Metal-binding</keyword>
<gene>
    <name evidence="8" type="ORF">PPAR1163_LOCUS6560</name>
</gene>
<dbReference type="PANTHER" id="PTHR13832">
    <property type="entry name" value="PROTEIN PHOSPHATASE 2C"/>
    <property type="match status" value="1"/>
</dbReference>
<reference evidence="8" key="1">
    <citation type="submission" date="2021-01" db="EMBL/GenBank/DDBJ databases">
        <authorList>
            <person name="Corre E."/>
            <person name="Pelletier E."/>
            <person name="Niang G."/>
            <person name="Scheremetjew M."/>
            <person name="Finn R."/>
            <person name="Kale V."/>
            <person name="Holt S."/>
            <person name="Cochrane G."/>
            <person name="Meng A."/>
            <person name="Brown T."/>
            <person name="Cohen L."/>
        </authorList>
    </citation>
    <scope>NUCLEOTIDE SEQUENCE</scope>
    <source>
        <strain evidence="8">CCMP2877</strain>
    </source>
</reference>
<evidence type="ECO:0000256" key="5">
    <source>
        <dbReference type="ARBA" id="ARBA00022912"/>
    </source>
</evidence>
<dbReference type="InterPro" id="IPR000222">
    <property type="entry name" value="PP2C_BS"/>
</dbReference>
<dbReference type="Pfam" id="PF00481">
    <property type="entry name" value="PP2C"/>
    <property type="match status" value="1"/>
</dbReference>
<dbReference type="Gene3D" id="3.60.40.10">
    <property type="entry name" value="PPM-type phosphatase domain"/>
    <property type="match status" value="1"/>
</dbReference>
<dbReference type="SMART" id="SM00332">
    <property type="entry name" value="PP2Cc"/>
    <property type="match status" value="1"/>
</dbReference>
<dbReference type="AlphaFoldDB" id="A0A7S1TVS3"/>
<evidence type="ECO:0000256" key="1">
    <source>
        <dbReference type="ARBA" id="ARBA00004170"/>
    </source>
</evidence>
<dbReference type="PANTHER" id="PTHR13832:SF837">
    <property type="entry name" value="PROTEIN PHOSPHATASE 2C-LIKE DOMAIN-CONTAINING PROTEIN 1"/>
    <property type="match status" value="1"/>
</dbReference>
<dbReference type="EMBL" id="HBGJ01010561">
    <property type="protein sequence ID" value="CAD9248201.1"/>
    <property type="molecule type" value="Transcribed_RNA"/>
</dbReference>
<comment type="similarity">
    <text evidence="2 6">Belongs to the PP2C family.</text>
</comment>
<evidence type="ECO:0000256" key="4">
    <source>
        <dbReference type="ARBA" id="ARBA00022801"/>
    </source>
</evidence>
<dbReference type="PROSITE" id="PS01032">
    <property type="entry name" value="PPM_1"/>
    <property type="match status" value="1"/>
</dbReference>
<accession>A0A7S1TVS3</accession>
<protein>
    <recommendedName>
        <fullName evidence="7">PPM-type phosphatase domain-containing protein</fullName>
    </recommendedName>
</protein>
<dbReference type="GO" id="GO:0004722">
    <property type="term" value="F:protein serine/threonine phosphatase activity"/>
    <property type="evidence" value="ECO:0007669"/>
    <property type="project" value="InterPro"/>
</dbReference>
<proteinExistence type="inferred from homology"/>